<organism evidence="2 3">
    <name type="scientific">Vibrio splendidus</name>
    <dbReference type="NCBI Taxonomy" id="29497"/>
    <lineage>
        <taxon>Bacteria</taxon>
        <taxon>Pseudomonadati</taxon>
        <taxon>Pseudomonadota</taxon>
        <taxon>Gammaproteobacteria</taxon>
        <taxon>Vibrionales</taxon>
        <taxon>Vibrionaceae</taxon>
        <taxon>Vibrio</taxon>
    </lineage>
</organism>
<gene>
    <name evidence="2" type="ORF">BCT54_00915</name>
</gene>
<dbReference type="AlphaFoldDB" id="A0A2N7JLY9"/>
<reference evidence="3" key="1">
    <citation type="submission" date="2016-07" db="EMBL/GenBank/DDBJ databases">
        <title>Nontailed viruses are major unrecognized killers of bacteria in the ocean.</title>
        <authorList>
            <person name="Kauffman K."/>
            <person name="Hussain F."/>
            <person name="Yang J."/>
            <person name="Arevalo P."/>
            <person name="Brown J."/>
            <person name="Cutler M."/>
            <person name="Kelly L."/>
            <person name="Polz M.F."/>
        </authorList>
    </citation>
    <scope>NUCLEOTIDE SEQUENCE [LARGE SCALE GENOMIC DNA]</scope>
    <source>
        <strain evidence="3">10N.261.48.B5</strain>
    </source>
</reference>
<evidence type="ECO:0000313" key="3">
    <source>
        <dbReference type="Proteomes" id="UP000235533"/>
    </source>
</evidence>
<sequence>MMATIGSEWLAKSYNYKVVSKMDAHRSTYTESALRDATVVMAPERLGAMHQTRISFVRTLIRKMAQQEWKVTKHEWQLDAQGFGHVIYKLATPNHVYHLVVFCDEIADDERNDRVIAEKWDVTFALVLGDVDVTLLERLRANVPLQEAGRNPNNVLVLARANKSVRVFEHIVSHLAKGVQPTPKELAEVGYILRTTAVYGNGKFGIADFKILEKNEDFNQSFSAQMCAVYMLREFSLDWVHYLAEQQGGEQAITLHRGLQRYLGVGNATGLGMAPYLINHPSIVDQWMTTREHALADVLASQTDMALIEPLRTLVKKAICHLEQVVTINENQQELNKAAVDDLKHTEQSLEASVSLCDTWAQLVEQSKQMSMEAQEILISCLMELYPELVDAHQEQMNCSETLSLPSGKKIQDLLVVLEEKYRWAITTDFTKAENNYWFWYRSQDKEEPRLGVRGEELGEERELPLDIGRQAYRLYHALLQFAPELSLAEFLVKQPQHRAIARRVWTLGNKAMGDIQMNVLHQDSPPMHLLRCKLAMFGATKFDPRSDRWVRVTFFQGAPLLDEIHQDEWVFPILPSEAELSCSQNVSTHSASTQNTTAHGTPIHSTTAKGQHGGKSL</sequence>
<evidence type="ECO:0000313" key="2">
    <source>
        <dbReference type="EMBL" id="PMM42567.1"/>
    </source>
</evidence>
<dbReference type="Proteomes" id="UP000235533">
    <property type="component" value="Unassembled WGS sequence"/>
</dbReference>
<proteinExistence type="predicted"/>
<evidence type="ECO:0000256" key="1">
    <source>
        <dbReference type="SAM" id="MobiDB-lite"/>
    </source>
</evidence>
<protein>
    <submittedName>
        <fullName evidence="2">Uncharacterized protein</fullName>
    </submittedName>
</protein>
<feature type="compositionally biased region" description="Polar residues" evidence="1">
    <location>
        <begin position="586"/>
        <end position="610"/>
    </location>
</feature>
<accession>A0A2N7JLY9</accession>
<dbReference type="EMBL" id="MCZF01000272">
    <property type="protein sequence ID" value="PMM42567.1"/>
    <property type="molecule type" value="Genomic_DNA"/>
</dbReference>
<comment type="caution">
    <text evidence="2">The sequence shown here is derived from an EMBL/GenBank/DDBJ whole genome shotgun (WGS) entry which is preliminary data.</text>
</comment>
<dbReference type="RefSeq" id="WP_102553454.1">
    <property type="nucleotide sequence ID" value="NZ_MCZF01000272.1"/>
</dbReference>
<name>A0A2N7JLY9_VIBSP</name>
<feature type="region of interest" description="Disordered" evidence="1">
    <location>
        <begin position="586"/>
        <end position="618"/>
    </location>
</feature>